<feature type="compositionally biased region" description="Basic and acidic residues" evidence="1">
    <location>
        <begin position="169"/>
        <end position="179"/>
    </location>
</feature>
<keyword evidence="3" id="KW-1185">Reference proteome</keyword>
<name>A0A165YUS5_DAUCS</name>
<evidence type="ECO:0000313" key="3">
    <source>
        <dbReference type="Proteomes" id="UP000077755"/>
    </source>
</evidence>
<feature type="compositionally biased region" description="Low complexity" evidence="1">
    <location>
        <begin position="198"/>
        <end position="211"/>
    </location>
</feature>
<proteinExistence type="predicted"/>
<dbReference type="Pfam" id="PF14309">
    <property type="entry name" value="DUF4378"/>
    <property type="match status" value="1"/>
</dbReference>
<feature type="region of interest" description="Disordered" evidence="1">
    <location>
        <begin position="228"/>
        <end position="292"/>
    </location>
</feature>
<dbReference type="Gramene" id="KZM99271">
    <property type="protein sequence ID" value="KZM99271"/>
    <property type="gene ID" value="DCAR_013367"/>
</dbReference>
<reference evidence="2" key="1">
    <citation type="journal article" date="2016" name="Nat. Genet.">
        <title>A high-quality carrot genome assembly provides new insights into carotenoid accumulation and asterid genome evolution.</title>
        <authorList>
            <person name="Iorizzo M."/>
            <person name="Ellison S."/>
            <person name="Senalik D."/>
            <person name="Zeng P."/>
            <person name="Satapoomin P."/>
            <person name="Huang J."/>
            <person name="Bowman M."/>
            <person name="Iovene M."/>
            <person name="Sanseverino W."/>
            <person name="Cavagnaro P."/>
            <person name="Yildiz M."/>
            <person name="Macko-Podgorni A."/>
            <person name="Moranska E."/>
            <person name="Grzebelus E."/>
            <person name="Grzebelus D."/>
            <person name="Ashrafi H."/>
            <person name="Zheng Z."/>
            <person name="Cheng S."/>
            <person name="Spooner D."/>
            <person name="Van Deynze A."/>
            <person name="Simon P."/>
        </authorList>
    </citation>
    <scope>NUCLEOTIDE SEQUENCE</scope>
    <source>
        <tissue evidence="2">Leaf</tissue>
    </source>
</reference>
<protein>
    <submittedName>
        <fullName evidence="2">Uncharacterized protein</fullName>
    </submittedName>
</protein>
<dbReference type="InterPro" id="IPR025486">
    <property type="entry name" value="DUF4378"/>
</dbReference>
<dbReference type="Proteomes" id="UP000077755">
    <property type="component" value="Chromosome 4"/>
</dbReference>
<dbReference type="PANTHER" id="PTHR33623">
    <property type="entry name" value="OS04G0572500 PROTEIN"/>
    <property type="match status" value="1"/>
</dbReference>
<dbReference type="OMA" id="HCEIITQ"/>
<accession>A0A165YUS5</accession>
<gene>
    <name evidence="2" type="ORF">DCAR_0417672</name>
</gene>
<reference evidence="2" key="2">
    <citation type="submission" date="2022-03" db="EMBL/GenBank/DDBJ databases">
        <title>Draft title - Genomic analysis of global carrot germplasm unveils the trajectory of domestication and the origin of high carotenoid orange carrot.</title>
        <authorList>
            <person name="Iorizzo M."/>
            <person name="Ellison S."/>
            <person name="Senalik D."/>
            <person name="Macko-Podgorni A."/>
            <person name="Grzebelus D."/>
            <person name="Bostan H."/>
            <person name="Rolling W."/>
            <person name="Curaba J."/>
            <person name="Simon P."/>
        </authorList>
    </citation>
    <scope>NUCLEOTIDE SEQUENCE</scope>
    <source>
        <tissue evidence="2">Leaf</tissue>
    </source>
</reference>
<dbReference type="EMBL" id="CP093346">
    <property type="protein sequence ID" value="WOG98331.1"/>
    <property type="molecule type" value="Genomic_DNA"/>
</dbReference>
<dbReference type="AlphaFoldDB" id="A0A165YUS5"/>
<organism evidence="2 3">
    <name type="scientific">Daucus carota subsp. sativus</name>
    <name type="common">Carrot</name>
    <dbReference type="NCBI Taxonomy" id="79200"/>
    <lineage>
        <taxon>Eukaryota</taxon>
        <taxon>Viridiplantae</taxon>
        <taxon>Streptophyta</taxon>
        <taxon>Embryophyta</taxon>
        <taxon>Tracheophyta</taxon>
        <taxon>Spermatophyta</taxon>
        <taxon>Magnoliopsida</taxon>
        <taxon>eudicotyledons</taxon>
        <taxon>Gunneridae</taxon>
        <taxon>Pentapetalae</taxon>
        <taxon>asterids</taxon>
        <taxon>campanulids</taxon>
        <taxon>Apiales</taxon>
        <taxon>Apiaceae</taxon>
        <taxon>Apioideae</taxon>
        <taxon>Scandiceae</taxon>
        <taxon>Daucinae</taxon>
        <taxon>Daucus</taxon>
        <taxon>Daucus sect. Daucus</taxon>
    </lineage>
</organism>
<dbReference type="KEGG" id="dcr:108218669"/>
<feature type="compositionally biased region" description="Acidic residues" evidence="1">
    <location>
        <begin position="270"/>
        <end position="292"/>
    </location>
</feature>
<dbReference type="OrthoDB" id="1918879at2759"/>
<dbReference type="PANTHER" id="PTHR33623:SF5">
    <property type="entry name" value="HISTONE-LYSINE N-METHYLTRANSFERASE SETD1B-LIKE PROTEIN"/>
    <property type="match status" value="1"/>
</dbReference>
<evidence type="ECO:0000256" key="1">
    <source>
        <dbReference type="SAM" id="MobiDB-lite"/>
    </source>
</evidence>
<sequence>MAHHHPDHKHKHLRELLREDQEPFLLHKHIADKRCQLKTTSLQLRKHNLFINQTSSSSKHVSFLCRKACFLSFTDSPDFKKSPFPSPAKSPCARFLHIPAKTAAMLLEAAMKIQSTKPKAQAQHIGFNLFGSFFKRLRNKNKARKREICVNDASTPSVEANAVVSSSKNIEEVSEDTRRVSSAGWSESNEGKSLDMESCSTTSRSDCSSPTSSPFHFALQRTLTPDILSPVTSPVSHKKDNNHEEESLQKIPVGEEERDQCSPVSVLDPPFEDDDELNREEEDEEEDSDFDVESSYAIVQRAKLQLLHKLRRFERLAELDPVELEKRMLEDVEEADDDDNEEEFDYVNDLGSSLDIQENLDEVVREVLSRSNQYNQNKISSDVRRLLLDLIAEERKSEPDNTSEALVSSVCKRLNAWKEVESNTIDMMVELDFRKELDGWTRYEEEVRDRARDIELAIFELLVEELVSY</sequence>
<feature type="region of interest" description="Disordered" evidence="1">
    <location>
        <begin position="165"/>
        <end position="211"/>
    </location>
</feature>
<feature type="compositionally biased region" description="Basic and acidic residues" evidence="1">
    <location>
        <begin position="237"/>
        <end position="248"/>
    </location>
</feature>
<evidence type="ECO:0000313" key="2">
    <source>
        <dbReference type="EMBL" id="WOG98331.1"/>
    </source>
</evidence>